<keyword evidence="3" id="KW-0378">Hydrolase</keyword>
<dbReference type="OrthoDB" id="9811121at2"/>
<sequence>MIYRIALLQMNVVMSDFKTNFDKAKHLIEKAAQQKVDIVVLPEMWNVGFFPKEKLHNLADYQGQHTLNLLTQLAKKHQVHIIGGTVAVTDGKYLYNRAYCINCSGECAAVYDKIHRFSPSGEHEQFERGKNPVSFTLGNLRVGIATCYDIRFPELIRKLSLQHIDILFVVAAWPYLRKNHWNILNRARAIENQIFVCAVNQAGKSGENILAGNSMLLDPLGNYIAQGTQQEEIIIGNIDTDQLNTVRQLIPVYEDRVKGIDTL</sequence>
<dbReference type="Proteomes" id="UP000004594">
    <property type="component" value="Unassembled WGS sequence"/>
</dbReference>
<protein>
    <submittedName>
        <fullName evidence="3">Hydrolase, carbon-nitrogen family</fullName>
    </submittedName>
</protein>
<name>E4L7L0_9FIRM</name>
<dbReference type="RefSeq" id="WP_007554000.1">
    <property type="nucleotide sequence ID" value="NZ_AENT01000007.1"/>
</dbReference>
<dbReference type="EMBL" id="AENT01000007">
    <property type="protein sequence ID" value="EFR43188.1"/>
    <property type="molecule type" value="Genomic_DNA"/>
</dbReference>
<evidence type="ECO:0000313" key="4">
    <source>
        <dbReference type="Proteomes" id="UP000004594"/>
    </source>
</evidence>
<feature type="domain" description="CN hydrolase" evidence="2">
    <location>
        <begin position="3"/>
        <end position="240"/>
    </location>
</feature>
<dbReference type="PROSITE" id="PS50263">
    <property type="entry name" value="CN_HYDROLASE"/>
    <property type="match status" value="1"/>
</dbReference>
<organism evidence="3 4">
    <name type="scientific">Dialister micraerophilus UPII 345-E</name>
    <dbReference type="NCBI Taxonomy" id="910314"/>
    <lineage>
        <taxon>Bacteria</taxon>
        <taxon>Bacillati</taxon>
        <taxon>Bacillota</taxon>
        <taxon>Negativicutes</taxon>
        <taxon>Veillonellales</taxon>
        <taxon>Veillonellaceae</taxon>
        <taxon>Dialister</taxon>
    </lineage>
</organism>
<evidence type="ECO:0000313" key="3">
    <source>
        <dbReference type="EMBL" id="EFR43188.1"/>
    </source>
</evidence>
<dbReference type="SUPFAM" id="SSF56317">
    <property type="entry name" value="Carbon-nitrogen hydrolase"/>
    <property type="match status" value="1"/>
</dbReference>
<dbReference type="PANTHER" id="PTHR23088:SF27">
    <property type="entry name" value="DEAMINATED GLUTATHIONE AMIDASE"/>
    <property type="match status" value="1"/>
</dbReference>
<dbReference type="AlphaFoldDB" id="E4L7L0"/>
<proteinExistence type="inferred from homology"/>
<dbReference type="InterPro" id="IPR003010">
    <property type="entry name" value="C-N_Hydrolase"/>
</dbReference>
<accession>E4L7L0</accession>
<comment type="caution">
    <text evidence="3">The sequence shown here is derived from an EMBL/GenBank/DDBJ whole genome shotgun (WGS) entry which is preliminary data.</text>
</comment>
<dbReference type="CDD" id="cd07583">
    <property type="entry name" value="nitrilase_5"/>
    <property type="match status" value="1"/>
</dbReference>
<dbReference type="InterPro" id="IPR036526">
    <property type="entry name" value="C-N_Hydrolase_sf"/>
</dbReference>
<dbReference type="Pfam" id="PF00795">
    <property type="entry name" value="CN_hydrolase"/>
    <property type="match status" value="1"/>
</dbReference>
<dbReference type="PANTHER" id="PTHR23088">
    <property type="entry name" value="NITRILASE-RELATED"/>
    <property type="match status" value="1"/>
</dbReference>
<evidence type="ECO:0000256" key="1">
    <source>
        <dbReference type="ARBA" id="ARBA00010613"/>
    </source>
</evidence>
<dbReference type="Gene3D" id="3.60.110.10">
    <property type="entry name" value="Carbon-nitrogen hydrolase"/>
    <property type="match status" value="1"/>
</dbReference>
<gene>
    <name evidence="3" type="ORF">HMPREF9220_0015</name>
</gene>
<reference evidence="3 4" key="1">
    <citation type="submission" date="2010-11" db="EMBL/GenBank/DDBJ databases">
        <authorList>
            <person name="Durkin A.S."/>
            <person name="Madupu R."/>
            <person name="Torralba M."/>
            <person name="Gillis M."/>
            <person name="Methe B."/>
            <person name="Sutton G."/>
            <person name="Nelson K.E."/>
        </authorList>
    </citation>
    <scope>NUCLEOTIDE SEQUENCE [LARGE SCALE GENOMIC DNA]</scope>
    <source>
        <strain evidence="3 4">UPII 345-E</strain>
    </source>
</reference>
<dbReference type="GO" id="GO:0016787">
    <property type="term" value="F:hydrolase activity"/>
    <property type="evidence" value="ECO:0007669"/>
    <property type="project" value="UniProtKB-KW"/>
</dbReference>
<comment type="similarity">
    <text evidence="1">Belongs to the carbon-nitrogen hydrolase superfamily. NIT1/NIT2 family.</text>
</comment>
<dbReference type="eggNOG" id="COG0388">
    <property type="taxonomic scope" value="Bacteria"/>
</dbReference>
<evidence type="ECO:0000259" key="2">
    <source>
        <dbReference type="PROSITE" id="PS50263"/>
    </source>
</evidence>